<reference evidence="4" key="1">
    <citation type="submission" date="2016-09" db="EMBL/GenBank/DDBJ databases">
        <authorList>
            <person name="Koehorst J."/>
        </authorList>
    </citation>
    <scope>NUCLEOTIDE SEQUENCE [LARGE SCALE GENOMIC DNA]</scope>
</reference>
<sequence length="874" mass="96986">MQHTLFSYLPVTLALGVVLAPGLHATPASLPQAPTPYITEGLLTGDGTVWIATEGKGIYRCTDGGTWEPMHLQPGYPDTLNAYALAEDASGNIWAGTDNRGIAVWNGQSWKTYSREDGIPGERIYDIATWKNRVAVATSGGIALYKDNKWTFFTRAEGLADDAAAALAFDGEANLLAAYNCGGIGTSTSANGYASWKNTQAPWHYDNRNRVRQPYDAAGTGLPSNLGNAIAAGGQDRIWYGSTAGVATSGNAGATWNYLRGRDYEAKNKGLYDTKLPAAIRQAAPGDLLLEDHVTALYPCEQGLWIGYRQAGAQLVDPATLAPMQETAELNKQKDPRAKWVTGFLRLPSGILYATTYGGGLQRVAQLPALPGSKAPAAKTPRTHPFAPTIPREEEIARLQKNASSGQPSEEPAFYWHEDWLTRGNWFERYGRSVAMLCAAASPENVFIDLEAQDEPPSIGGMIGPHRQKGDHLRLWLHDGHLPGNPNVLRNPEAGTRTEAEWDDHGEEYPMSHDGPDVWVKTTIPEGPHLLSLYFYNPNGHVKRSGYRDYLVELRTGDTHTQEKDLASLQSFNPVLARTRIRDFSGSGCYKNFYVTGPATYLVRVCRNNSFNTILNGVFISPIRESRLIIKRPPTLIGKLATSQSPAPLSDWDYRGLQPGDLPAAPLALWSRATHPELLPDKDRLRSRLDALTAYRYMQGCGLAPSGYLDYCRWQLGLWTPATEKAYDAAMDKAWEGVQELYVHARSAAWRPFSPGVVPLSIEELEYLDLHRIDWKQYRKGYKGTPNPDLATLRQRIAERKELARKEEARLRAEEEAWKQEQERLEKERKEHPERFQNEDESESPFDPEPSGKAPQPTGTQTLPDEDDDEIFGI</sequence>
<dbReference type="InterPro" id="IPR011110">
    <property type="entry name" value="Reg_prop"/>
</dbReference>
<proteinExistence type="predicted"/>
<name>A0A1H6KQY6_9BACT</name>
<evidence type="ECO:0000256" key="2">
    <source>
        <dbReference type="SAM" id="SignalP"/>
    </source>
</evidence>
<dbReference type="SUPFAM" id="SSF110296">
    <property type="entry name" value="Oligoxyloglucan reducing end-specific cellobiohydrolase"/>
    <property type="match status" value="1"/>
</dbReference>
<protein>
    <submittedName>
        <fullName evidence="3">Two component regulator propeller</fullName>
    </submittedName>
</protein>
<dbReference type="Pfam" id="PF07494">
    <property type="entry name" value="Reg_prop"/>
    <property type="match status" value="1"/>
</dbReference>
<dbReference type="AlphaFoldDB" id="A0A1H6KQY6"/>
<feature type="chain" id="PRO_5009604466" evidence="2">
    <location>
        <begin position="26"/>
        <end position="874"/>
    </location>
</feature>
<dbReference type="STRING" id="1679444.PYTT_0536"/>
<dbReference type="OrthoDB" id="197560at2"/>
<evidence type="ECO:0000313" key="3">
    <source>
        <dbReference type="EMBL" id="SEH76277.1"/>
    </source>
</evidence>
<evidence type="ECO:0000313" key="4">
    <source>
        <dbReference type="Proteomes" id="UP000176204"/>
    </source>
</evidence>
<evidence type="ECO:0000256" key="1">
    <source>
        <dbReference type="SAM" id="MobiDB-lite"/>
    </source>
</evidence>
<dbReference type="InterPro" id="IPR015943">
    <property type="entry name" value="WD40/YVTN_repeat-like_dom_sf"/>
</dbReference>
<accession>A0A1H6KQY6</accession>
<dbReference type="KEGG" id="agl:PYTT_0536"/>
<keyword evidence="4" id="KW-1185">Reference proteome</keyword>
<organism evidence="3 4">
    <name type="scientific">Akkermansia glycaniphila</name>
    <dbReference type="NCBI Taxonomy" id="1679444"/>
    <lineage>
        <taxon>Bacteria</taxon>
        <taxon>Pseudomonadati</taxon>
        <taxon>Verrucomicrobiota</taxon>
        <taxon>Verrucomicrobiia</taxon>
        <taxon>Verrucomicrobiales</taxon>
        <taxon>Akkermansiaceae</taxon>
        <taxon>Akkermansia</taxon>
    </lineage>
</organism>
<dbReference type="Proteomes" id="UP000176204">
    <property type="component" value="Chromosome I"/>
</dbReference>
<keyword evidence="2" id="KW-0732">Signal</keyword>
<feature type="compositionally biased region" description="Basic and acidic residues" evidence="1">
    <location>
        <begin position="814"/>
        <end position="838"/>
    </location>
</feature>
<dbReference type="EMBL" id="LT629973">
    <property type="protein sequence ID" value="SEH76277.1"/>
    <property type="molecule type" value="Genomic_DNA"/>
</dbReference>
<gene>
    <name evidence="3" type="ORF">PYTT_0536</name>
</gene>
<feature type="region of interest" description="Disordered" evidence="1">
    <location>
        <begin position="814"/>
        <end position="874"/>
    </location>
</feature>
<feature type="compositionally biased region" description="Acidic residues" evidence="1">
    <location>
        <begin position="864"/>
        <end position="874"/>
    </location>
</feature>
<dbReference type="RefSeq" id="WP_141675830.1">
    <property type="nucleotide sequence ID" value="NZ_LIGX01000028.1"/>
</dbReference>
<feature type="signal peptide" evidence="2">
    <location>
        <begin position="1"/>
        <end position="25"/>
    </location>
</feature>
<dbReference type="Gene3D" id="2.130.10.10">
    <property type="entry name" value="YVTN repeat-like/Quinoprotein amine dehydrogenase"/>
    <property type="match status" value="1"/>
</dbReference>